<dbReference type="GO" id="GO:0019905">
    <property type="term" value="F:syntaxin binding"/>
    <property type="evidence" value="ECO:0007669"/>
    <property type="project" value="TreeGrafter"/>
</dbReference>
<feature type="region of interest" description="Disordered" evidence="7">
    <location>
        <begin position="505"/>
        <end position="547"/>
    </location>
</feature>
<dbReference type="Pfam" id="PF07928">
    <property type="entry name" value="Vps54"/>
    <property type="match status" value="1"/>
</dbReference>
<evidence type="ECO:0000256" key="1">
    <source>
        <dbReference type="ARBA" id="ARBA00004601"/>
    </source>
</evidence>
<dbReference type="GO" id="GO:0015031">
    <property type="term" value="P:protein transport"/>
    <property type="evidence" value="ECO:0007669"/>
    <property type="project" value="UniProtKB-KW"/>
</dbReference>
<name>A0A4P9ZL82_9ASCO</name>
<dbReference type="InterPro" id="IPR039745">
    <property type="entry name" value="Vps54"/>
</dbReference>
<protein>
    <submittedName>
        <fullName evidence="9">Vps54-domain-containing protein</fullName>
    </submittedName>
</protein>
<dbReference type="PANTHER" id="PTHR12965">
    <property type="entry name" value="VACUOLAR PROTEIN SORTING 54"/>
    <property type="match status" value="1"/>
</dbReference>
<dbReference type="GO" id="GO:0005829">
    <property type="term" value="C:cytosol"/>
    <property type="evidence" value="ECO:0007669"/>
    <property type="project" value="GOC"/>
</dbReference>
<feature type="non-terminal residue" evidence="9">
    <location>
        <position position="1043"/>
    </location>
</feature>
<dbReference type="GO" id="GO:0000938">
    <property type="term" value="C:GARP complex"/>
    <property type="evidence" value="ECO:0007669"/>
    <property type="project" value="InterPro"/>
</dbReference>
<evidence type="ECO:0000313" key="10">
    <source>
        <dbReference type="Proteomes" id="UP000268321"/>
    </source>
</evidence>
<keyword evidence="6" id="KW-0175">Coiled coil</keyword>
<feature type="non-terminal residue" evidence="9">
    <location>
        <position position="1"/>
    </location>
</feature>
<dbReference type="AlphaFoldDB" id="A0A4P9ZL82"/>
<comment type="similarity">
    <text evidence="2">Belongs to the VPS54 family.</text>
</comment>
<dbReference type="PANTHER" id="PTHR12965:SF0">
    <property type="entry name" value="VACUOLAR PROTEIN SORTING-ASSOCIATED PROTEIN 54"/>
    <property type="match status" value="1"/>
</dbReference>
<evidence type="ECO:0000256" key="5">
    <source>
        <dbReference type="ARBA" id="ARBA00023034"/>
    </source>
</evidence>
<keyword evidence="4" id="KW-0653">Protein transport</keyword>
<evidence type="ECO:0000259" key="8">
    <source>
        <dbReference type="Pfam" id="PF07928"/>
    </source>
</evidence>
<dbReference type="Proteomes" id="UP000268321">
    <property type="component" value="Unassembled WGS sequence"/>
</dbReference>
<accession>A0A4P9ZL82</accession>
<evidence type="ECO:0000256" key="7">
    <source>
        <dbReference type="SAM" id="MobiDB-lite"/>
    </source>
</evidence>
<keyword evidence="10" id="KW-1185">Reference proteome</keyword>
<dbReference type="GO" id="GO:0006896">
    <property type="term" value="P:Golgi to vacuole transport"/>
    <property type="evidence" value="ECO:0007669"/>
    <property type="project" value="TreeGrafter"/>
</dbReference>
<evidence type="ECO:0000256" key="3">
    <source>
        <dbReference type="ARBA" id="ARBA00022448"/>
    </source>
</evidence>
<organism evidence="9 10">
    <name type="scientific">Metschnikowia bicuspidata</name>
    <dbReference type="NCBI Taxonomy" id="27322"/>
    <lineage>
        <taxon>Eukaryota</taxon>
        <taxon>Fungi</taxon>
        <taxon>Dikarya</taxon>
        <taxon>Ascomycota</taxon>
        <taxon>Saccharomycotina</taxon>
        <taxon>Pichiomycetes</taxon>
        <taxon>Metschnikowiaceae</taxon>
        <taxon>Metschnikowia</taxon>
    </lineage>
</organism>
<dbReference type="OrthoDB" id="10259024at2759"/>
<sequence length="1043" mass="117333">PDRLSIETLASINEDVTWASEASSHSRPPVSESVFSSMRQSLDGSYQGSAFNILKQLNGLEEDKILNEGSSLGPNSIYDLTTALDQARIRLKKGLKTLALINGGANKVYNLVKPTTRDIPPIQLQPLQDKILKERFLTELVNDVADDYKAFELSYKSLTMDTLSKLSQQYEECAESQKRKNSTTNLQELPHLKVPAVFESADFNLEDQRVFNQVIEGCSIFPENDSSQDLQVVHNSKVQESLSHYLDAVEQHIVEEISHTAGSFFATLGDIEEIKVDAQKCIQSFEALSASLDQMQQNQADVGLDILNLIDQYRNINHLESSVLQIDAVLKGFDVALQDYNGGRNIKCLNKLLVVKSLIKGVLPEHHPDEESLFLYPKLDYPLVDVSKLGALKNKQKSIETLMSACCRAYIDEFIHLLLEDLQLHQASVSTQDLINRMYMSTSRAPKRAATPSPSYNVISPEFRAKASVFIKDLAKAGYVIPAFSQYQDKIIREVKSIIRDRLPTSRADTPMDPLSATVDGTFNENERSNSQDPTSIAGSTSGSLTSSLKSMSDQDFLRMMRDIFASLSECLRRLTVHQKFLLDVSLSSLPPTLEINVISLDISPKINTAIEITQVRLTKLLNVRLESFGDLPLRDYLQVFLLTSGYLQECEAIDPSYNALEQGSTLNEWVKNHLTYYCHRAHSSALRRLVSSCEKELWKGLTGPQLEVTQGKLDELFSYAAFVETGKGFDGSAWVQQYLDFQELNSEVWNSTGDTSTDTLNNTLKKFQIKDKSFFVPSFMPAVVQMTTEYVIFTRIFSGRERSVAQNLLTYFRVLNSRISLAILSAGATKTAGLKHITTRHLALCLQTVEFLSEFLKCIQLIYPSSIKASQDNTNTDELSFEQVIKSYEDHEQALFAKIVSIMHDRTVNHCNSILKLNLSKPISHPQQCHPYMEVLVKETQTVANVLGKYISEAGSTLILLQIFDNYKQLLVNCFCSDLNQLKDFNEKHSLLKDIDYFRVKLGDLQGYGNSGQVIWENVNSLPTIEDARMAEVMRNNIEGER</sequence>
<gene>
    <name evidence="9" type="ORF">METBISCDRAFT_6995</name>
</gene>
<keyword evidence="5" id="KW-0333">Golgi apparatus</keyword>
<proteinExistence type="inferred from homology"/>
<comment type="subcellular location">
    <subcellularLocation>
        <location evidence="1">Golgi apparatus</location>
        <location evidence="1">trans-Golgi network</location>
    </subcellularLocation>
</comment>
<evidence type="ECO:0000313" key="9">
    <source>
        <dbReference type="EMBL" id="RKP32950.1"/>
    </source>
</evidence>
<keyword evidence="3" id="KW-0813">Transport</keyword>
<evidence type="ECO:0000256" key="2">
    <source>
        <dbReference type="ARBA" id="ARBA00009150"/>
    </source>
</evidence>
<dbReference type="GO" id="GO:0042147">
    <property type="term" value="P:retrograde transport, endosome to Golgi"/>
    <property type="evidence" value="ECO:0007669"/>
    <property type="project" value="InterPro"/>
</dbReference>
<evidence type="ECO:0000256" key="6">
    <source>
        <dbReference type="ARBA" id="ARBA00023054"/>
    </source>
</evidence>
<reference evidence="10" key="1">
    <citation type="journal article" date="2018" name="Nat. Microbiol.">
        <title>Leveraging single-cell genomics to expand the fungal tree of life.</title>
        <authorList>
            <person name="Ahrendt S.R."/>
            <person name="Quandt C.A."/>
            <person name="Ciobanu D."/>
            <person name="Clum A."/>
            <person name="Salamov A."/>
            <person name="Andreopoulos B."/>
            <person name="Cheng J.F."/>
            <person name="Woyke T."/>
            <person name="Pelin A."/>
            <person name="Henrissat B."/>
            <person name="Reynolds N.K."/>
            <person name="Benny G.L."/>
            <person name="Smith M.E."/>
            <person name="James T.Y."/>
            <person name="Grigoriev I.V."/>
        </authorList>
    </citation>
    <scope>NUCLEOTIDE SEQUENCE [LARGE SCALE GENOMIC DNA]</scope>
    <source>
        <strain evidence="10">Baker2002</strain>
    </source>
</reference>
<dbReference type="Gene3D" id="6.10.250.860">
    <property type="match status" value="1"/>
</dbReference>
<dbReference type="InterPro" id="IPR012501">
    <property type="entry name" value="Vps54_C"/>
</dbReference>
<feature type="domain" description="Vacuolar protein sorting-associated protein 54 C-terminal" evidence="8">
    <location>
        <begin position="773"/>
        <end position="907"/>
    </location>
</feature>
<evidence type="ECO:0000256" key="4">
    <source>
        <dbReference type="ARBA" id="ARBA00022927"/>
    </source>
</evidence>
<dbReference type="EMBL" id="ML004429">
    <property type="protein sequence ID" value="RKP32950.1"/>
    <property type="molecule type" value="Genomic_DNA"/>
</dbReference>